<keyword evidence="4" id="KW-1185">Reference proteome</keyword>
<gene>
    <name evidence="3" type="ORF">EBN03_00550</name>
</gene>
<dbReference type="Proteomes" id="UP000279275">
    <property type="component" value="Unassembled WGS sequence"/>
</dbReference>
<protein>
    <submittedName>
        <fullName evidence="3">ABC transporter substrate-binding protein</fullName>
    </submittedName>
</protein>
<dbReference type="RefSeq" id="WP_122185865.1">
    <property type="nucleotide sequence ID" value="NZ_RFFH01000001.1"/>
</dbReference>
<proteinExistence type="predicted"/>
<reference evidence="3 4" key="1">
    <citation type="submission" date="2018-10" db="EMBL/GenBank/DDBJ databases">
        <title>Isolation from cow dung.</title>
        <authorList>
            <person name="Ling L."/>
        </authorList>
    </citation>
    <scope>NUCLEOTIDE SEQUENCE [LARGE SCALE GENOMIC DNA]</scope>
    <source>
        <strain evidence="3 4">NEAU-LL90</strain>
    </source>
</reference>
<evidence type="ECO:0000313" key="4">
    <source>
        <dbReference type="Proteomes" id="UP000279275"/>
    </source>
</evidence>
<dbReference type="SUPFAM" id="SSF53850">
    <property type="entry name" value="Periplasmic binding protein-like II"/>
    <property type="match status" value="1"/>
</dbReference>
<name>A0A3M2LBV2_9NOCA</name>
<dbReference type="Pfam" id="PF09084">
    <property type="entry name" value="NMT1"/>
    <property type="match status" value="1"/>
</dbReference>
<keyword evidence="1" id="KW-0732">Signal</keyword>
<sequence>MRILTRLLPAVVAVAALVLSGCSADDGSSATRAQIKTLRIGTIGSGNVLTGPLGFANQRNVLLPALQPLGVDKIEVSSFPNGPDLNQALVGGQLDVATYGDTPALVARGSGLKTRLLGFATVGLNAGVVAKDPNIHTLKDLAGKKIGVQLGSYIDRYLEGALQAEGVAAGQLIHLLSTDAEAPLSNGDVDAVALPDTNPTSYLRAFLAKGFHQVDSIVDNHPGLAGTSSAVSSQDFLDSHADFGTTWQTALNAANKYAHEHWDDYVAYEVSQSKLPEAVVRAAAQRDNFPEESFPARGITLLTGTKQFLVDQKKIRTDFDLEGWFYRPKQG</sequence>
<dbReference type="Gene3D" id="3.40.190.10">
    <property type="entry name" value="Periplasmic binding protein-like II"/>
    <property type="match status" value="2"/>
</dbReference>
<dbReference type="InterPro" id="IPR015168">
    <property type="entry name" value="SsuA/THI5"/>
</dbReference>
<dbReference type="AlphaFoldDB" id="A0A3M2LBV2"/>
<dbReference type="OrthoDB" id="286202at2"/>
<feature type="signal peptide" evidence="1">
    <location>
        <begin position="1"/>
        <end position="24"/>
    </location>
</feature>
<feature type="domain" description="SsuA/THI5-like" evidence="2">
    <location>
        <begin position="81"/>
        <end position="261"/>
    </location>
</feature>
<comment type="caution">
    <text evidence="3">The sequence shown here is derived from an EMBL/GenBank/DDBJ whole genome shotgun (WGS) entry which is preliminary data.</text>
</comment>
<accession>A0A3M2LBV2</accession>
<feature type="chain" id="PRO_5017927648" evidence="1">
    <location>
        <begin position="25"/>
        <end position="331"/>
    </location>
</feature>
<dbReference type="EMBL" id="RFFH01000001">
    <property type="protein sequence ID" value="RMI34894.1"/>
    <property type="molecule type" value="Genomic_DNA"/>
</dbReference>
<dbReference type="PANTHER" id="PTHR30024">
    <property type="entry name" value="ALIPHATIC SULFONATES-BINDING PROTEIN-RELATED"/>
    <property type="match status" value="1"/>
</dbReference>
<evidence type="ECO:0000313" key="3">
    <source>
        <dbReference type="EMBL" id="RMI34894.1"/>
    </source>
</evidence>
<evidence type="ECO:0000259" key="2">
    <source>
        <dbReference type="Pfam" id="PF09084"/>
    </source>
</evidence>
<dbReference type="PROSITE" id="PS51257">
    <property type="entry name" value="PROKAR_LIPOPROTEIN"/>
    <property type="match status" value="1"/>
</dbReference>
<organism evidence="3 4">
    <name type="scientific">Nocardia stercoris</name>
    <dbReference type="NCBI Taxonomy" id="2483361"/>
    <lineage>
        <taxon>Bacteria</taxon>
        <taxon>Bacillati</taxon>
        <taxon>Actinomycetota</taxon>
        <taxon>Actinomycetes</taxon>
        <taxon>Mycobacteriales</taxon>
        <taxon>Nocardiaceae</taxon>
        <taxon>Nocardia</taxon>
    </lineage>
</organism>
<evidence type="ECO:0000256" key="1">
    <source>
        <dbReference type="SAM" id="SignalP"/>
    </source>
</evidence>